<evidence type="ECO:0000256" key="2">
    <source>
        <dbReference type="ARBA" id="ARBA00022729"/>
    </source>
</evidence>
<feature type="chain" id="PRO_5043056361" description="Peptidase M20 dimerisation domain-containing protein" evidence="6">
    <location>
        <begin position="24"/>
        <end position="442"/>
    </location>
</feature>
<evidence type="ECO:0000256" key="3">
    <source>
        <dbReference type="ARBA" id="ARBA00022801"/>
    </source>
</evidence>
<feature type="binding site" evidence="5">
    <location>
        <position position="171"/>
    </location>
    <ligand>
        <name>Mn(2+)</name>
        <dbReference type="ChEBI" id="CHEBI:29035"/>
        <label>2</label>
    </ligand>
</feature>
<feature type="signal peptide" evidence="6">
    <location>
        <begin position="1"/>
        <end position="23"/>
    </location>
</feature>
<dbReference type="InterPro" id="IPR011650">
    <property type="entry name" value="Peptidase_M20_dimer"/>
</dbReference>
<comment type="similarity">
    <text evidence="1">Belongs to the peptidase M20 family.</text>
</comment>
<keyword evidence="4 5" id="KW-0464">Manganese</keyword>
<accession>A0AAN9NZV8</accession>
<dbReference type="PANTHER" id="PTHR11014">
    <property type="entry name" value="PEPTIDASE M20 FAMILY MEMBER"/>
    <property type="match status" value="1"/>
</dbReference>
<reference evidence="8 9" key="1">
    <citation type="submission" date="2024-01" db="EMBL/GenBank/DDBJ databases">
        <title>The genomes of 5 underutilized Papilionoideae crops provide insights into root nodulation and disease resistanc.</title>
        <authorList>
            <person name="Yuan L."/>
        </authorList>
    </citation>
    <scope>NUCLEOTIDE SEQUENCE [LARGE SCALE GENOMIC DNA]</scope>
    <source>
        <strain evidence="8">ZHUSHIDOU_FW_LH</strain>
        <tissue evidence="8">Leaf</tissue>
    </source>
</reference>
<keyword evidence="9" id="KW-1185">Reference proteome</keyword>
<dbReference type="Proteomes" id="UP001372338">
    <property type="component" value="Unassembled WGS sequence"/>
</dbReference>
<proteinExistence type="inferred from homology"/>
<dbReference type="InterPro" id="IPR036264">
    <property type="entry name" value="Bact_exopeptidase_dim_dom"/>
</dbReference>
<dbReference type="SUPFAM" id="SSF55031">
    <property type="entry name" value="Bacterial exopeptidase dimerisation domain"/>
    <property type="match status" value="1"/>
</dbReference>
<organism evidence="8 9">
    <name type="scientific">Crotalaria pallida</name>
    <name type="common">Smooth rattlebox</name>
    <name type="synonym">Crotalaria striata</name>
    <dbReference type="NCBI Taxonomy" id="3830"/>
    <lineage>
        <taxon>Eukaryota</taxon>
        <taxon>Viridiplantae</taxon>
        <taxon>Streptophyta</taxon>
        <taxon>Embryophyta</taxon>
        <taxon>Tracheophyta</taxon>
        <taxon>Spermatophyta</taxon>
        <taxon>Magnoliopsida</taxon>
        <taxon>eudicotyledons</taxon>
        <taxon>Gunneridae</taxon>
        <taxon>Pentapetalae</taxon>
        <taxon>rosids</taxon>
        <taxon>fabids</taxon>
        <taxon>Fabales</taxon>
        <taxon>Fabaceae</taxon>
        <taxon>Papilionoideae</taxon>
        <taxon>50 kb inversion clade</taxon>
        <taxon>genistoids sensu lato</taxon>
        <taxon>core genistoids</taxon>
        <taxon>Crotalarieae</taxon>
        <taxon>Crotalaria</taxon>
    </lineage>
</organism>
<keyword evidence="3" id="KW-0378">Hydrolase</keyword>
<dbReference type="AlphaFoldDB" id="A0AAN9NZV8"/>
<protein>
    <recommendedName>
        <fullName evidence="7">Peptidase M20 dimerisation domain-containing protein</fullName>
    </recommendedName>
</protein>
<dbReference type="SUPFAM" id="SSF53187">
    <property type="entry name" value="Zn-dependent exopeptidases"/>
    <property type="match status" value="1"/>
</dbReference>
<dbReference type="EMBL" id="JAYWIO010000002">
    <property type="protein sequence ID" value="KAK7282483.1"/>
    <property type="molecule type" value="Genomic_DNA"/>
</dbReference>
<dbReference type="InterPro" id="IPR044757">
    <property type="entry name" value="ILR1-like_Hyd"/>
</dbReference>
<keyword evidence="2 6" id="KW-0732">Signal</keyword>
<evidence type="ECO:0000256" key="1">
    <source>
        <dbReference type="ARBA" id="ARBA00006153"/>
    </source>
</evidence>
<evidence type="ECO:0000259" key="7">
    <source>
        <dbReference type="Pfam" id="PF07687"/>
    </source>
</evidence>
<feature type="domain" description="Peptidase M20 dimerisation" evidence="7">
    <location>
        <begin position="219"/>
        <end position="312"/>
    </location>
</feature>
<comment type="cofactor">
    <cofactor evidence="5">
        <name>Mn(2+)</name>
        <dbReference type="ChEBI" id="CHEBI:29035"/>
    </cofactor>
    <text evidence="5">The Mn(2+) ion enhances activity.</text>
</comment>
<feature type="binding site" evidence="5">
    <location>
        <position position="398"/>
    </location>
    <ligand>
        <name>Mn(2+)</name>
        <dbReference type="ChEBI" id="CHEBI:29035"/>
        <label>2</label>
    </ligand>
</feature>
<dbReference type="CDD" id="cd08017">
    <property type="entry name" value="M20_IAA_Hyd"/>
    <property type="match status" value="1"/>
</dbReference>
<dbReference type="Pfam" id="PF01546">
    <property type="entry name" value="Peptidase_M20"/>
    <property type="match status" value="1"/>
</dbReference>
<keyword evidence="5" id="KW-0479">Metal-binding</keyword>
<dbReference type="InterPro" id="IPR002933">
    <property type="entry name" value="Peptidase_M20"/>
</dbReference>
<dbReference type="Gene3D" id="3.30.70.360">
    <property type="match status" value="1"/>
</dbReference>
<dbReference type="NCBIfam" id="TIGR01891">
    <property type="entry name" value="amidohydrolases"/>
    <property type="match status" value="1"/>
</dbReference>
<evidence type="ECO:0000313" key="9">
    <source>
        <dbReference type="Proteomes" id="UP001372338"/>
    </source>
</evidence>
<dbReference type="GO" id="GO:0016787">
    <property type="term" value="F:hydrolase activity"/>
    <property type="evidence" value="ECO:0007669"/>
    <property type="project" value="UniProtKB-KW"/>
</dbReference>
<evidence type="ECO:0000256" key="4">
    <source>
        <dbReference type="ARBA" id="ARBA00023211"/>
    </source>
</evidence>
<name>A0AAN9NZV8_CROPI</name>
<dbReference type="Gene3D" id="3.40.630.10">
    <property type="entry name" value="Zn peptidases"/>
    <property type="match status" value="1"/>
</dbReference>
<dbReference type="GO" id="GO:0009850">
    <property type="term" value="P:auxin metabolic process"/>
    <property type="evidence" value="ECO:0007669"/>
    <property type="project" value="InterPro"/>
</dbReference>
<feature type="binding site" evidence="5">
    <location>
        <position position="137"/>
    </location>
    <ligand>
        <name>Mn(2+)</name>
        <dbReference type="ChEBI" id="CHEBI:29035"/>
        <label>2</label>
    </ligand>
</feature>
<dbReference type="PANTHER" id="PTHR11014:SF140">
    <property type="entry name" value="IAA-AMINO ACID HYDROLASE ILR1-LIKE 3"/>
    <property type="match status" value="1"/>
</dbReference>
<evidence type="ECO:0000256" key="5">
    <source>
        <dbReference type="PIRSR" id="PIRSR005962-1"/>
    </source>
</evidence>
<evidence type="ECO:0000313" key="8">
    <source>
        <dbReference type="EMBL" id="KAK7282483.1"/>
    </source>
</evidence>
<comment type="caution">
    <text evidence="8">The sequence shown here is derived from an EMBL/GenBank/DDBJ whole genome shotgun (WGS) entry which is preliminary data.</text>
</comment>
<gene>
    <name evidence="8" type="ORF">RIF29_11300</name>
</gene>
<dbReference type="Pfam" id="PF07687">
    <property type="entry name" value="M20_dimer"/>
    <property type="match status" value="1"/>
</dbReference>
<dbReference type="GO" id="GO:0046872">
    <property type="term" value="F:metal ion binding"/>
    <property type="evidence" value="ECO:0007669"/>
    <property type="project" value="UniProtKB-KW"/>
</dbReference>
<dbReference type="PIRSF" id="PIRSF005962">
    <property type="entry name" value="Pept_M20D_amidohydro"/>
    <property type="match status" value="1"/>
</dbReference>
<dbReference type="FunFam" id="3.30.70.360:FF:000001">
    <property type="entry name" value="N-acetyldiaminopimelate deacetylase"/>
    <property type="match status" value="1"/>
</dbReference>
<sequence>MGASCLIAITIHIFLLFSSLSLSSSSSNADDDVYAKEILSASHNEKDWLVKVRREIHEHPELAFEEHNTSALLRRELHKLGIPYIYPVARTGIVAQVGSGSRPIVALRADMDALPLQELVEWEHKSKIDGRMHGCGHDAHTTMLLGAAKLLNQRRDKLKGTVRLIFQPAEEGCRGASQMIKDGALQDAEAIFGVHIDNKTPTGAIKSSPGPITAAGCVFDVKIVGVGGHAASPHENVDPVLATSFAILALQQLVSRETDPLHSHVVSVTFVKGGTALNAIPSYVKFGGTLRSLTTKGLYHLRERLKEVIEGQAAVHRCKAYVHFKEEDFTPYPPVVNDNDLHLHVKRVGQLLLGSDNVHAAEKVMAGEDFAFYQELVPGAFYTIGIRNEKVGSIHSPHSPFFFLDEEVLPIGAALHTAVAELYLKEHTTTTTTTTTTTEHTV</sequence>
<dbReference type="InterPro" id="IPR017439">
    <property type="entry name" value="Amidohydrolase"/>
</dbReference>
<feature type="binding site" evidence="5">
    <location>
        <position position="135"/>
    </location>
    <ligand>
        <name>Mn(2+)</name>
        <dbReference type="ChEBI" id="CHEBI:29035"/>
        <label>2</label>
    </ligand>
</feature>
<feature type="binding site" evidence="5">
    <location>
        <position position="195"/>
    </location>
    <ligand>
        <name>Mn(2+)</name>
        <dbReference type="ChEBI" id="CHEBI:29035"/>
        <label>2</label>
    </ligand>
</feature>
<evidence type="ECO:0000256" key="6">
    <source>
        <dbReference type="SAM" id="SignalP"/>
    </source>
</evidence>